<dbReference type="PANTHER" id="PTHR33207">
    <property type="entry name" value="F-BOX DOMAIN CONTAINING PROTEIN-RELATED"/>
    <property type="match status" value="1"/>
</dbReference>
<protein>
    <submittedName>
        <fullName evidence="1">Uncharacterized protein</fullName>
    </submittedName>
</protein>
<dbReference type="Proteomes" id="UP000275267">
    <property type="component" value="Unassembled WGS sequence"/>
</dbReference>
<evidence type="ECO:0000313" key="2">
    <source>
        <dbReference type="Proteomes" id="UP000275267"/>
    </source>
</evidence>
<proteinExistence type="predicted"/>
<gene>
    <name evidence="1" type="ORF">C2845_PM04G15440</name>
</gene>
<organism evidence="1 2">
    <name type="scientific">Panicum miliaceum</name>
    <name type="common">Proso millet</name>
    <name type="synonym">Broomcorn millet</name>
    <dbReference type="NCBI Taxonomy" id="4540"/>
    <lineage>
        <taxon>Eukaryota</taxon>
        <taxon>Viridiplantae</taxon>
        <taxon>Streptophyta</taxon>
        <taxon>Embryophyta</taxon>
        <taxon>Tracheophyta</taxon>
        <taxon>Spermatophyta</taxon>
        <taxon>Magnoliopsida</taxon>
        <taxon>Liliopsida</taxon>
        <taxon>Poales</taxon>
        <taxon>Poaceae</taxon>
        <taxon>PACMAD clade</taxon>
        <taxon>Panicoideae</taxon>
        <taxon>Panicodae</taxon>
        <taxon>Paniceae</taxon>
        <taxon>Panicinae</taxon>
        <taxon>Panicum</taxon>
        <taxon>Panicum sect. Panicum</taxon>
    </lineage>
</organism>
<dbReference type="AlphaFoldDB" id="A0A3L6QRK8"/>
<keyword evidence="2" id="KW-1185">Reference proteome</keyword>
<dbReference type="OrthoDB" id="674561at2759"/>
<reference evidence="2" key="1">
    <citation type="journal article" date="2019" name="Nat. Commun.">
        <title>The genome of broomcorn millet.</title>
        <authorList>
            <person name="Zou C."/>
            <person name="Miki D."/>
            <person name="Li D."/>
            <person name="Tang Q."/>
            <person name="Xiao L."/>
            <person name="Rajput S."/>
            <person name="Deng P."/>
            <person name="Jia W."/>
            <person name="Huang R."/>
            <person name="Zhang M."/>
            <person name="Sun Y."/>
            <person name="Hu J."/>
            <person name="Fu X."/>
            <person name="Schnable P.S."/>
            <person name="Li F."/>
            <person name="Zhang H."/>
            <person name="Feng B."/>
            <person name="Zhu X."/>
            <person name="Liu R."/>
            <person name="Schnable J.C."/>
            <person name="Zhu J.-K."/>
            <person name="Zhang H."/>
        </authorList>
    </citation>
    <scope>NUCLEOTIDE SEQUENCE [LARGE SCALE GENOMIC DNA]</scope>
</reference>
<accession>A0A3L6QRK8</accession>
<dbReference type="EMBL" id="PQIB02000011">
    <property type="protein sequence ID" value="RLM85671.1"/>
    <property type="molecule type" value="Genomic_DNA"/>
</dbReference>
<evidence type="ECO:0000313" key="1">
    <source>
        <dbReference type="EMBL" id="RLM85671.1"/>
    </source>
</evidence>
<sequence>MCSVRAAAACRLWCHIVADTGFQRRFRSLCAPLVAGHCHAVDPGYGMSGPAQGAKPPVFVPASAALAVDRGRFSPRLPPGSGTCDEWEWRLADSRGSLLLLIFKRWNRWKPPSCFYPDLVVCEPLTRCYQLILVPNRLRGYGHLGFFLRDGDGTNTSGGGGIGMSNFKIIAAQHTWHMWERGRGAPLAFVFTSGPDGGWRLGESNISLPGEIGYISYLGRAGEGGAVLILDEATAEFSCPTFPEQIQESSSSFDSSTFRVIDGVGDNGCAPRFVRVTMGNELKVFARLLGSGDEWVVEKAVRLPEATGALPGRKAHYFKDEAVIIAADAARVLVTPREEAWPFSVEMETMEVERERERNRRPAIAPYTSCCLRPLLPTATTPLHHAVQ</sequence>
<comment type="caution">
    <text evidence="1">The sequence shown here is derived from an EMBL/GenBank/DDBJ whole genome shotgun (WGS) entry which is preliminary data.</text>
</comment>
<name>A0A3L6QRK8_PANMI</name>